<sequence length="424" mass="47927">MNDIRELTNILRDTHFTELITHLRPYFGPTRAAKTLADKDWEGFQKDLIDEIEIPRGINVELELNVQVKLFTDTNYHIARERWPGACVWAADFLPRPQKKNRQACVGRAGMPTAPPKLGQLCGFSGKETCPTSTRESGLVALALAQGIVFIWALTRARCPRNHSYTAPRRLPNDLSQCRGAFCLYKQPVSYGSLGSRSRHTQAIRWRMKPMRMKRVEYGAAPKCEGKRNGRSPRKLADQRHRPSRFPYEKIQGRDRRESNPVRNDLIVKKQQPTCGIHRHSRSGMHPQMHVAHMMNDDCGMICLAKPELLISQPQADHFWMYCRLMSGKPRVAHKSTTSGPLILDELLADVWQNKSCPRQSEPAISELWELWDVILPPHESKDHSSASVCSCLVDTTSGCCSEGRGLETLVKPVSLSGSETVVS</sequence>
<evidence type="ECO:0000313" key="2">
    <source>
        <dbReference type="EMBL" id="KAJ8892314.1"/>
    </source>
</evidence>
<proteinExistence type="predicted"/>
<dbReference type="EMBL" id="JARBHB010000002">
    <property type="protein sequence ID" value="KAJ8892314.1"/>
    <property type="molecule type" value="Genomic_DNA"/>
</dbReference>
<feature type="region of interest" description="Disordered" evidence="1">
    <location>
        <begin position="223"/>
        <end position="259"/>
    </location>
</feature>
<keyword evidence="3" id="KW-1185">Reference proteome</keyword>
<name>A0ABQ9I7R3_9NEOP</name>
<protein>
    <submittedName>
        <fullName evidence="2">Uncharacterized protein</fullName>
    </submittedName>
</protein>
<gene>
    <name evidence="2" type="ORF">PR048_004894</name>
</gene>
<dbReference type="Proteomes" id="UP001159363">
    <property type="component" value="Chromosome 2"/>
</dbReference>
<evidence type="ECO:0000313" key="3">
    <source>
        <dbReference type="Proteomes" id="UP001159363"/>
    </source>
</evidence>
<accession>A0ABQ9I7R3</accession>
<reference evidence="2 3" key="1">
    <citation type="submission" date="2023-02" db="EMBL/GenBank/DDBJ databases">
        <title>LHISI_Scaffold_Assembly.</title>
        <authorList>
            <person name="Stuart O.P."/>
            <person name="Cleave R."/>
            <person name="Magrath M.J.L."/>
            <person name="Mikheyev A.S."/>
        </authorList>
    </citation>
    <scope>NUCLEOTIDE SEQUENCE [LARGE SCALE GENOMIC DNA]</scope>
    <source>
        <strain evidence="2">Daus_M_001</strain>
        <tissue evidence="2">Leg muscle</tissue>
    </source>
</reference>
<organism evidence="2 3">
    <name type="scientific">Dryococelus australis</name>
    <dbReference type="NCBI Taxonomy" id="614101"/>
    <lineage>
        <taxon>Eukaryota</taxon>
        <taxon>Metazoa</taxon>
        <taxon>Ecdysozoa</taxon>
        <taxon>Arthropoda</taxon>
        <taxon>Hexapoda</taxon>
        <taxon>Insecta</taxon>
        <taxon>Pterygota</taxon>
        <taxon>Neoptera</taxon>
        <taxon>Polyneoptera</taxon>
        <taxon>Phasmatodea</taxon>
        <taxon>Verophasmatodea</taxon>
        <taxon>Anareolatae</taxon>
        <taxon>Phasmatidae</taxon>
        <taxon>Eurycanthinae</taxon>
        <taxon>Dryococelus</taxon>
    </lineage>
</organism>
<comment type="caution">
    <text evidence="2">The sequence shown here is derived from an EMBL/GenBank/DDBJ whole genome shotgun (WGS) entry which is preliminary data.</text>
</comment>
<feature type="compositionally biased region" description="Basic and acidic residues" evidence="1">
    <location>
        <begin position="235"/>
        <end position="259"/>
    </location>
</feature>
<evidence type="ECO:0000256" key="1">
    <source>
        <dbReference type="SAM" id="MobiDB-lite"/>
    </source>
</evidence>